<name>A0A3N9UIW7_9BACI</name>
<proteinExistence type="predicted"/>
<protein>
    <submittedName>
        <fullName evidence="1">Uncharacterized protein</fullName>
    </submittedName>
</protein>
<evidence type="ECO:0000313" key="1">
    <source>
        <dbReference type="EMBL" id="RQW75950.1"/>
    </source>
</evidence>
<organism evidence="1 2">
    <name type="scientific">Lysinibacillus composti</name>
    <dbReference type="NCBI Taxonomy" id="720633"/>
    <lineage>
        <taxon>Bacteria</taxon>
        <taxon>Bacillati</taxon>
        <taxon>Bacillota</taxon>
        <taxon>Bacilli</taxon>
        <taxon>Bacillales</taxon>
        <taxon>Bacillaceae</taxon>
        <taxon>Lysinibacillus</taxon>
    </lineage>
</organism>
<sequence>MDLTQLNNEIFREKSCIDDLIKMISMHTQEGRYQQAARLGRDLQNSINHIQKLEQRKKFYITTENLAKKGILVKVVKRYEELVR</sequence>
<accession>A0A3N9UIW7</accession>
<dbReference type="EMBL" id="RRCT01000002">
    <property type="protein sequence ID" value="RQW75950.1"/>
    <property type="molecule type" value="Genomic_DNA"/>
</dbReference>
<evidence type="ECO:0000313" key="2">
    <source>
        <dbReference type="Proteomes" id="UP000274033"/>
    </source>
</evidence>
<dbReference type="Proteomes" id="UP000274033">
    <property type="component" value="Unassembled WGS sequence"/>
</dbReference>
<gene>
    <name evidence="1" type="ORF">EBB45_04855</name>
</gene>
<dbReference type="AlphaFoldDB" id="A0A3N9UIW7"/>
<comment type="caution">
    <text evidence="1">The sequence shown here is derived from an EMBL/GenBank/DDBJ whole genome shotgun (WGS) entry which is preliminary data.</text>
</comment>
<keyword evidence="2" id="KW-1185">Reference proteome</keyword>
<dbReference type="RefSeq" id="WP_124763204.1">
    <property type="nucleotide sequence ID" value="NZ_JAFBDY010000002.1"/>
</dbReference>
<reference evidence="1 2" key="1">
    <citation type="journal article" date="2013" name="J. Microbiol.">
        <title>Lysinibacillus chungkukjangi sp. nov., isolated from Chungkukjang, Korean fermented soybean food.</title>
        <authorList>
            <person name="Kim S.J."/>
            <person name="Jang Y.H."/>
            <person name="Hamada M."/>
            <person name="Ahn J.H."/>
            <person name="Weon H.Y."/>
            <person name="Suzuki K."/>
            <person name="Whang K.S."/>
            <person name="Kwon S.W."/>
        </authorList>
    </citation>
    <scope>NUCLEOTIDE SEQUENCE [LARGE SCALE GENOMIC DNA]</scope>
    <source>
        <strain evidence="1 2">MCCC 1A12701</strain>
    </source>
</reference>